<dbReference type="InterPro" id="IPR045865">
    <property type="entry name" value="ACT-like_dom_sf"/>
</dbReference>
<dbReference type="AlphaFoldDB" id="C7MPK9"/>
<dbReference type="STRING" id="469378.Ccur_11620"/>
<dbReference type="KEGG" id="ccu:Ccur_11620"/>
<proteinExistence type="inferred from homology"/>
<gene>
    <name evidence="3" type="ordered locus">Ccur_11620</name>
</gene>
<dbReference type="Pfam" id="PF13740">
    <property type="entry name" value="ACT_6"/>
    <property type="match status" value="1"/>
</dbReference>
<dbReference type="SUPFAM" id="SSF55021">
    <property type="entry name" value="ACT-like"/>
    <property type="match status" value="1"/>
</dbReference>
<dbReference type="HAMAP" id="MF_01054">
    <property type="entry name" value="UPF0237"/>
    <property type="match status" value="1"/>
</dbReference>
<dbReference type="Proteomes" id="UP000000954">
    <property type="component" value="Chromosome"/>
</dbReference>
<organism evidence="3 4">
    <name type="scientific">Cryptobacterium curtum (strain ATCC 700683 / DSM 15641 / CCUG 43107 / 12-3)</name>
    <dbReference type="NCBI Taxonomy" id="469378"/>
    <lineage>
        <taxon>Bacteria</taxon>
        <taxon>Bacillati</taxon>
        <taxon>Actinomycetota</taxon>
        <taxon>Coriobacteriia</taxon>
        <taxon>Eggerthellales</taxon>
        <taxon>Eggerthellaceae</taxon>
        <taxon>Cryptobacterium</taxon>
    </lineage>
</organism>
<dbReference type="RefSeq" id="WP_015778712.1">
    <property type="nucleotide sequence ID" value="NC_013170.1"/>
</dbReference>
<dbReference type="HOGENOM" id="CLU_155669_0_0_11"/>
<reference evidence="3 4" key="1">
    <citation type="journal article" date="2009" name="Stand. Genomic Sci.">
        <title>Complete genome sequence of Cryptobacterium curtum type strain (12-3).</title>
        <authorList>
            <person name="Mavrommatis K."/>
            <person name="Pukall R."/>
            <person name="Rohde C."/>
            <person name="Chen F."/>
            <person name="Sims D."/>
            <person name="Brettin T."/>
            <person name="Kuske C."/>
            <person name="Detter J.C."/>
            <person name="Han C."/>
            <person name="Lapidus A."/>
            <person name="Copeland A."/>
            <person name="Glavina Del Rio T."/>
            <person name="Nolan M."/>
            <person name="Lucas S."/>
            <person name="Tice H."/>
            <person name="Cheng J.F."/>
            <person name="Bruce D."/>
            <person name="Goodwin L."/>
            <person name="Pitluck S."/>
            <person name="Ovchinnikova G."/>
            <person name="Pati A."/>
            <person name="Ivanova N."/>
            <person name="Chen A."/>
            <person name="Palaniappan K."/>
            <person name="Chain P."/>
            <person name="D'haeseleer P."/>
            <person name="Goker M."/>
            <person name="Bristow J."/>
            <person name="Eisen J.A."/>
            <person name="Markowitz V."/>
            <person name="Hugenholtz P."/>
            <person name="Rohde M."/>
            <person name="Klenk H.P."/>
            <person name="Kyrpides N.C."/>
        </authorList>
    </citation>
    <scope>NUCLEOTIDE SEQUENCE [LARGE SCALE GENOMIC DNA]</scope>
    <source>
        <strain evidence="4">ATCC 700683 / DSM 15641 / 12-3</strain>
    </source>
</reference>
<evidence type="ECO:0000313" key="3">
    <source>
        <dbReference type="EMBL" id="ACU94849.1"/>
    </source>
</evidence>
<name>C7MPK9_CRYCD</name>
<dbReference type="OrthoDB" id="9803078at2"/>
<dbReference type="Gene3D" id="3.30.70.260">
    <property type="match status" value="1"/>
</dbReference>
<keyword evidence="4" id="KW-1185">Reference proteome</keyword>
<evidence type="ECO:0000313" key="4">
    <source>
        <dbReference type="Proteomes" id="UP000000954"/>
    </source>
</evidence>
<accession>C7MPK9</accession>
<evidence type="ECO:0000256" key="1">
    <source>
        <dbReference type="HAMAP-Rule" id="MF_01054"/>
    </source>
</evidence>
<comment type="similarity">
    <text evidence="1">Belongs to the UPF0237 family.</text>
</comment>
<protein>
    <recommendedName>
        <fullName evidence="1">UPF0237 protein Ccur_11620</fullName>
    </recommendedName>
</protein>
<feature type="domain" description="ACT" evidence="2">
    <location>
        <begin position="4"/>
        <end position="78"/>
    </location>
</feature>
<dbReference type="NCBIfam" id="NF001220">
    <property type="entry name" value="PRK00194.1"/>
    <property type="match status" value="1"/>
</dbReference>
<dbReference type="InterPro" id="IPR050990">
    <property type="entry name" value="UPF0237/GcvR_regulator"/>
</dbReference>
<dbReference type="PANTHER" id="PTHR34875">
    <property type="entry name" value="UPF0237 PROTEIN MJ1558"/>
    <property type="match status" value="1"/>
</dbReference>
<dbReference type="InterPro" id="IPR002912">
    <property type="entry name" value="ACT_dom"/>
</dbReference>
<dbReference type="eggNOG" id="COG3830">
    <property type="taxonomic scope" value="Bacteria"/>
</dbReference>
<dbReference type="PANTHER" id="PTHR34875:SF6">
    <property type="entry name" value="UPF0237 PROTEIN MJ1558"/>
    <property type="match status" value="1"/>
</dbReference>
<dbReference type="InterPro" id="IPR022986">
    <property type="entry name" value="UPF0237_ACT"/>
</dbReference>
<dbReference type="PROSITE" id="PS51671">
    <property type="entry name" value="ACT"/>
    <property type="match status" value="1"/>
</dbReference>
<dbReference type="EMBL" id="CP001682">
    <property type="protein sequence ID" value="ACU94849.1"/>
    <property type="molecule type" value="Genomic_DNA"/>
</dbReference>
<sequence>MKCVISVLGKDRSGIVAAVAVALAECQANIDDISQTILEGVFSMTMLVTLDTDCADFNEVQEKLAEVAETLGVQLTLQRQDVFDYMFSI</sequence>
<evidence type="ECO:0000259" key="2">
    <source>
        <dbReference type="PROSITE" id="PS51671"/>
    </source>
</evidence>